<dbReference type="VEuPathDB" id="MicrosporidiaDB:CWI36_2087p0020"/>
<feature type="signal peptide" evidence="1">
    <location>
        <begin position="1"/>
        <end position="19"/>
    </location>
</feature>
<dbReference type="VEuPathDB" id="MicrosporidiaDB:CWI39_1093p0010"/>
<organism evidence="3 4">
    <name type="scientific">Hamiltosporidium magnivora</name>
    <dbReference type="NCBI Taxonomy" id="148818"/>
    <lineage>
        <taxon>Eukaryota</taxon>
        <taxon>Fungi</taxon>
        <taxon>Fungi incertae sedis</taxon>
        <taxon>Microsporidia</taxon>
        <taxon>Dubosqiidae</taxon>
        <taxon>Hamiltosporidium</taxon>
    </lineage>
</organism>
<dbReference type="InterPro" id="IPR002109">
    <property type="entry name" value="Glutaredoxin"/>
</dbReference>
<dbReference type="Pfam" id="PF00462">
    <property type="entry name" value="Glutaredoxin"/>
    <property type="match status" value="1"/>
</dbReference>
<dbReference type="GO" id="GO:0005737">
    <property type="term" value="C:cytoplasm"/>
    <property type="evidence" value="ECO:0007669"/>
    <property type="project" value="TreeGrafter"/>
</dbReference>
<feature type="chain" id="PRO_5020478637" evidence="1">
    <location>
        <begin position="20"/>
        <end position="138"/>
    </location>
</feature>
<gene>
    <name evidence="3" type="ORF">CWI36_2087p0020</name>
</gene>
<dbReference type="InterPro" id="IPR036249">
    <property type="entry name" value="Thioredoxin-like_sf"/>
</dbReference>
<keyword evidence="1" id="KW-0732">Signal</keyword>
<dbReference type="Proteomes" id="UP000291404">
    <property type="component" value="Unassembled WGS sequence"/>
</dbReference>
<evidence type="ECO:0000313" key="3">
    <source>
        <dbReference type="EMBL" id="TBT99136.1"/>
    </source>
</evidence>
<dbReference type="AlphaFoldDB" id="A0A4Q9KW82"/>
<evidence type="ECO:0000256" key="1">
    <source>
        <dbReference type="SAM" id="SignalP"/>
    </source>
</evidence>
<protein>
    <submittedName>
        <fullName evidence="3">Putative glutaredoxin</fullName>
    </submittedName>
</protein>
<accession>A0A4Q9KW82</accession>
<feature type="domain" description="Glutaredoxin" evidence="2">
    <location>
        <begin position="38"/>
        <end position="97"/>
    </location>
</feature>
<reference evidence="3 4" key="1">
    <citation type="submission" date="2017-12" db="EMBL/GenBank/DDBJ databases">
        <authorList>
            <person name="Pombert J.-F."/>
            <person name="Haag K.L."/>
            <person name="Ebert D."/>
        </authorList>
    </citation>
    <scope>NUCLEOTIDE SEQUENCE [LARGE SCALE GENOMIC DNA]</scope>
    <source>
        <strain evidence="3">BE-OM-2</strain>
    </source>
</reference>
<dbReference type="PANTHER" id="PTHR45694:SF18">
    <property type="entry name" value="GLUTAREDOXIN-1-RELATED"/>
    <property type="match status" value="1"/>
</dbReference>
<dbReference type="PROSITE" id="PS51354">
    <property type="entry name" value="GLUTAREDOXIN_2"/>
    <property type="match status" value="1"/>
</dbReference>
<dbReference type="GO" id="GO:0015038">
    <property type="term" value="F:glutathione disulfide oxidoreductase activity"/>
    <property type="evidence" value="ECO:0007669"/>
    <property type="project" value="TreeGrafter"/>
</dbReference>
<dbReference type="SUPFAM" id="SSF52833">
    <property type="entry name" value="Thioredoxin-like"/>
    <property type="match status" value="1"/>
</dbReference>
<evidence type="ECO:0000259" key="2">
    <source>
        <dbReference type="Pfam" id="PF00462"/>
    </source>
</evidence>
<comment type="caution">
    <text evidence="3">The sequence shown here is derived from an EMBL/GenBank/DDBJ whole genome shotgun (WGS) entry which is preliminary data.</text>
</comment>
<proteinExistence type="predicted"/>
<sequence>MIFYFLIFAVTEIITLAHSKYVNLTVPEFEKIAKNNKITILTSPTCKYCLALKNTLNKMGVPYVDIELGANPLLYDLMTIVYGYKYVPAIFLCGEFIGGYDKFLEKYNLTTDDNSVFDNTFNVKKPMTQTGVVGCTNK</sequence>
<name>A0A4Q9KW82_9MICR</name>
<dbReference type="PANTHER" id="PTHR45694">
    <property type="entry name" value="GLUTAREDOXIN 2"/>
    <property type="match status" value="1"/>
</dbReference>
<dbReference type="Gene3D" id="3.40.30.10">
    <property type="entry name" value="Glutaredoxin"/>
    <property type="match status" value="1"/>
</dbReference>
<keyword evidence="4" id="KW-1185">Reference proteome</keyword>
<dbReference type="EMBL" id="PITI01002087">
    <property type="protein sequence ID" value="TBT99136.1"/>
    <property type="molecule type" value="Genomic_DNA"/>
</dbReference>
<evidence type="ECO:0000313" key="4">
    <source>
        <dbReference type="Proteomes" id="UP000291404"/>
    </source>
</evidence>
<dbReference type="GO" id="GO:0034599">
    <property type="term" value="P:cellular response to oxidative stress"/>
    <property type="evidence" value="ECO:0007669"/>
    <property type="project" value="TreeGrafter"/>
</dbReference>